<name>A0ABS3A534_9VIBR</name>
<proteinExistence type="predicted"/>
<dbReference type="RefSeq" id="WP_206371502.1">
    <property type="nucleotide sequence ID" value="NZ_CAWPTM010000095.1"/>
</dbReference>
<accession>A0ABS3A534</accession>
<comment type="caution">
    <text evidence="1">The sequence shown here is derived from an EMBL/GenBank/DDBJ whole genome shotgun (WGS) entry which is preliminary data.</text>
</comment>
<protein>
    <submittedName>
        <fullName evidence="1">Uncharacterized protein</fullName>
    </submittedName>
</protein>
<sequence length="122" mass="14360">MQYDITQKRLVNKQFSIKELITKKERLTNTLNDFLESGNLSTVYKHYFKQLHDAIHAVPLSGSITDLEVDKRDMDKLLKLSDRVLFELTEPDPYVTDDEREEGIERLMSRIEMIVKTRKADD</sequence>
<dbReference type="Proteomes" id="UP000779070">
    <property type="component" value="Unassembled WGS sequence"/>
</dbReference>
<gene>
    <name evidence="1" type="ORF">JYA62_17690</name>
</gene>
<evidence type="ECO:0000313" key="1">
    <source>
        <dbReference type="EMBL" id="MBN3579493.1"/>
    </source>
</evidence>
<evidence type="ECO:0000313" key="2">
    <source>
        <dbReference type="Proteomes" id="UP000779070"/>
    </source>
</evidence>
<dbReference type="EMBL" id="JAFHLB010000026">
    <property type="protein sequence ID" value="MBN3579493.1"/>
    <property type="molecule type" value="Genomic_DNA"/>
</dbReference>
<organism evidence="1 2">
    <name type="scientific">Vibrio neptunius</name>
    <dbReference type="NCBI Taxonomy" id="170651"/>
    <lineage>
        <taxon>Bacteria</taxon>
        <taxon>Pseudomonadati</taxon>
        <taxon>Pseudomonadota</taxon>
        <taxon>Gammaproteobacteria</taxon>
        <taxon>Vibrionales</taxon>
        <taxon>Vibrionaceae</taxon>
        <taxon>Vibrio</taxon>
    </lineage>
</organism>
<reference evidence="1 2" key="1">
    <citation type="submission" date="2021-02" db="EMBL/GenBank/DDBJ databases">
        <title>Draft Genome Sequences of 5 Vibrio neptunius Strains Isolated From of Bivalve Hatcheries.</title>
        <authorList>
            <person name="Galvis F."/>
            <person name="Barja J.L."/>
            <person name="Lemos M.L."/>
            <person name="Balado M."/>
        </authorList>
    </citation>
    <scope>NUCLEOTIDE SEQUENCE [LARGE SCALE GENOMIC DNA]</scope>
    <source>
        <strain evidence="1 2">PP-145.98</strain>
    </source>
</reference>
<keyword evidence="2" id="KW-1185">Reference proteome</keyword>